<dbReference type="PATRIC" id="fig|345309.4.peg.1821"/>
<reference evidence="2 3" key="1">
    <citation type="submission" date="2015-03" db="EMBL/GenBank/DDBJ databases">
        <title>Draft genome sequence of Luteibacter yeojuensis strain SU11.</title>
        <authorList>
            <person name="Sulaiman J."/>
            <person name="Priya K."/>
            <person name="Chan K.-G."/>
        </authorList>
    </citation>
    <scope>NUCLEOTIDE SEQUENCE [LARGE SCALE GENOMIC DNA]</scope>
    <source>
        <strain evidence="2 3">SU11</strain>
    </source>
</reference>
<protein>
    <recommendedName>
        <fullName evidence="4">Lipoprotein</fullName>
    </recommendedName>
</protein>
<dbReference type="Proteomes" id="UP000033651">
    <property type="component" value="Unassembled WGS sequence"/>
</dbReference>
<organism evidence="2 3">
    <name type="scientific">Luteibacter yeojuensis</name>
    <dbReference type="NCBI Taxonomy" id="345309"/>
    <lineage>
        <taxon>Bacteria</taxon>
        <taxon>Pseudomonadati</taxon>
        <taxon>Pseudomonadota</taxon>
        <taxon>Gammaproteobacteria</taxon>
        <taxon>Lysobacterales</taxon>
        <taxon>Rhodanobacteraceae</taxon>
        <taxon>Luteibacter</taxon>
    </lineage>
</organism>
<dbReference type="PROSITE" id="PS51257">
    <property type="entry name" value="PROKAR_LIPOPROTEIN"/>
    <property type="match status" value="1"/>
</dbReference>
<keyword evidence="3" id="KW-1185">Reference proteome</keyword>
<evidence type="ECO:0008006" key="4">
    <source>
        <dbReference type="Google" id="ProtNLM"/>
    </source>
</evidence>
<evidence type="ECO:0000313" key="3">
    <source>
        <dbReference type="Proteomes" id="UP000033651"/>
    </source>
</evidence>
<accession>A0A0F3KMN0</accession>
<feature type="chain" id="PRO_5002463368" description="Lipoprotein" evidence="1">
    <location>
        <begin position="20"/>
        <end position="210"/>
    </location>
</feature>
<feature type="signal peptide" evidence="1">
    <location>
        <begin position="1"/>
        <end position="19"/>
    </location>
</feature>
<sequence length="210" mass="22204">MMRAAFAVTGLVMACAAPASDISVPTAASDATTSHPSTTLERPMTSSLEGHALPGARAAVDHLLAFLSTLHSTATLKPEPLGQAFGVQLGPDSTNGAGWTVYHSPDLGRGWTYWLQQSDARPSIKNGFRFWFDHADRAADATPVCALPLDRLRSTLTTHGWVERPVPSEIGSILAVEFSKNDVVLTLTPRDGTDIGGTACVLAIQTTDGH</sequence>
<evidence type="ECO:0000313" key="2">
    <source>
        <dbReference type="EMBL" id="KJV32525.1"/>
    </source>
</evidence>
<keyword evidence="1" id="KW-0732">Signal</keyword>
<gene>
    <name evidence="2" type="ORF">VI08_12385</name>
</gene>
<dbReference type="EMBL" id="JZRB01000025">
    <property type="protein sequence ID" value="KJV32525.1"/>
    <property type="molecule type" value="Genomic_DNA"/>
</dbReference>
<proteinExistence type="predicted"/>
<comment type="caution">
    <text evidence="2">The sequence shown here is derived from an EMBL/GenBank/DDBJ whole genome shotgun (WGS) entry which is preliminary data.</text>
</comment>
<dbReference type="AlphaFoldDB" id="A0A0F3KMN0"/>
<name>A0A0F3KMN0_9GAMM</name>
<evidence type="ECO:0000256" key="1">
    <source>
        <dbReference type="SAM" id="SignalP"/>
    </source>
</evidence>